<keyword evidence="6" id="KW-1185">Reference proteome</keyword>
<dbReference type="CDD" id="cd12423">
    <property type="entry name" value="RRM3_PTBP1_like"/>
    <property type="match status" value="1"/>
</dbReference>
<name>A0A6P7TBN9_9MOLL</name>
<dbReference type="Pfam" id="PF11835">
    <property type="entry name" value="RRM_8"/>
    <property type="match status" value="1"/>
</dbReference>
<dbReference type="SMART" id="SM00360">
    <property type="entry name" value="RRM"/>
    <property type="match status" value="4"/>
</dbReference>
<dbReference type="InterPro" id="IPR055204">
    <property type="entry name" value="HNRNPL_RRM"/>
</dbReference>
<keyword evidence="1" id="KW-0597">Phosphoprotein</keyword>
<evidence type="ECO:0000256" key="4">
    <source>
        <dbReference type="PROSITE-ProRule" id="PRU00176"/>
    </source>
</evidence>
<dbReference type="InterPro" id="IPR035979">
    <property type="entry name" value="RBD_domain_sf"/>
</dbReference>
<dbReference type="InterPro" id="IPR000504">
    <property type="entry name" value="RRM_dom"/>
</dbReference>
<dbReference type="InterPro" id="IPR012677">
    <property type="entry name" value="Nucleotide-bd_a/b_plait_sf"/>
</dbReference>
<dbReference type="CDD" id="cd12425">
    <property type="entry name" value="RRM4_PTBP1_like"/>
    <property type="match status" value="1"/>
</dbReference>
<reference evidence="7" key="1">
    <citation type="submission" date="2025-08" db="UniProtKB">
        <authorList>
            <consortium name="RefSeq"/>
        </authorList>
    </citation>
    <scope>IDENTIFICATION</scope>
</reference>
<evidence type="ECO:0000256" key="1">
    <source>
        <dbReference type="ARBA" id="ARBA00022553"/>
    </source>
</evidence>
<gene>
    <name evidence="7" type="primary">LOC115222389</name>
</gene>
<evidence type="ECO:0000313" key="6">
    <source>
        <dbReference type="Proteomes" id="UP000515154"/>
    </source>
</evidence>
<dbReference type="CDD" id="cd12421">
    <property type="entry name" value="RRM1_PTBP1_hnRNPL_like"/>
    <property type="match status" value="1"/>
</dbReference>
<dbReference type="AlphaFoldDB" id="A0A6P7TBN9"/>
<dbReference type="GO" id="GO:0005634">
    <property type="term" value="C:nucleus"/>
    <property type="evidence" value="ECO:0007669"/>
    <property type="project" value="InterPro"/>
</dbReference>
<keyword evidence="3 4" id="KW-0694">RNA-binding</keyword>
<dbReference type="Pfam" id="PF13893">
    <property type="entry name" value="RRM_5"/>
    <property type="match status" value="1"/>
</dbReference>
<dbReference type="FunFam" id="3.30.70.330:FF:000341">
    <property type="entry name" value="Hephaestus, isoform C"/>
    <property type="match status" value="1"/>
</dbReference>
<dbReference type="RefSeq" id="XP_029648473.1">
    <property type="nucleotide sequence ID" value="XM_029792613.2"/>
</dbReference>
<keyword evidence="2" id="KW-0677">Repeat</keyword>
<evidence type="ECO:0000313" key="7">
    <source>
        <dbReference type="RefSeq" id="XP_029648473.1"/>
    </source>
</evidence>
<proteinExistence type="predicted"/>
<feature type="domain" description="RRM" evidence="5">
    <location>
        <begin position="360"/>
        <end position="434"/>
    </location>
</feature>
<dbReference type="GO" id="GO:0006397">
    <property type="term" value="P:mRNA processing"/>
    <property type="evidence" value="ECO:0007669"/>
    <property type="project" value="InterPro"/>
</dbReference>
<dbReference type="Proteomes" id="UP000515154">
    <property type="component" value="Linkage group LG19"/>
</dbReference>
<dbReference type="NCBIfam" id="TIGR01649">
    <property type="entry name" value="hnRNP-L_PTB"/>
    <property type="match status" value="1"/>
</dbReference>
<dbReference type="InterPro" id="IPR021790">
    <property type="entry name" value="PTBP1-like_RRM2"/>
</dbReference>
<protein>
    <submittedName>
        <fullName evidence="7">Polypyrimidine tract-binding protein 1 isoform X7</fullName>
    </submittedName>
</protein>
<dbReference type="GO" id="GO:0003723">
    <property type="term" value="F:RNA binding"/>
    <property type="evidence" value="ECO:0007669"/>
    <property type="project" value="UniProtKB-UniRule"/>
</dbReference>
<feature type="domain" description="RRM" evidence="5">
    <location>
        <begin position="478"/>
        <end position="552"/>
    </location>
</feature>
<dbReference type="PROSITE" id="PS50102">
    <property type="entry name" value="RRM"/>
    <property type="match status" value="4"/>
</dbReference>
<feature type="domain" description="RRM" evidence="5">
    <location>
        <begin position="214"/>
        <end position="290"/>
    </location>
</feature>
<evidence type="ECO:0000256" key="3">
    <source>
        <dbReference type="ARBA" id="ARBA00022884"/>
    </source>
</evidence>
<sequence>MYLCWYPTYNQAPLHVPPVHPLPTLPAPGPPPPPSEIILPLQFATEQIFPVSRKRGSEELMSHSPMVTNGTGMSPHHVDSADMNNDAKKVKLEQSQAATVSKVVHLRGLPIEASDQDVIPLGIPFGRITNFLLLKQKNQAFMEFSDERQAESMVLYYTNDKPRVRNKDVYVQFSNHKELKIDVAHPYQNTNTQAALQAAQAIMGSPEEMNKTILRVIIDNMVFQINIDILYQIFCKFGTIQKIITFTKNNTYQAVIQFSDPVSARSARMTLDGQNIYNGCCTMRIDYSKMTSLNVKYNNEKSRDYTNPSLPAGDASVDQALTFAPGVGPPAVPMSGFGLTAAGMGAARLSMPLQSQAGNCVLLVSNLDEEMVTPDVLFTLFGVYGDVQRVKILFNKKDNALVQMAEPHHAQLAKTYLDKLTLYGKQIRVAPSKHTVVQMPKEGQQVDSGLTRDYTNSPLHRFKRPGSKNCQNIFPPSAVLHLSNIPSNVPEEQLKDMFAEYGTVKGFKFFPKDRKMALIQMGSIEEAVKALICLHNYPLSESNHLRVSFSKSTI</sequence>
<feature type="domain" description="RRM" evidence="5">
    <location>
        <begin position="102"/>
        <end position="186"/>
    </location>
</feature>
<organism evidence="6 7">
    <name type="scientific">Octopus sinensis</name>
    <name type="common">East Asian common octopus</name>
    <dbReference type="NCBI Taxonomy" id="2607531"/>
    <lineage>
        <taxon>Eukaryota</taxon>
        <taxon>Metazoa</taxon>
        <taxon>Spiralia</taxon>
        <taxon>Lophotrochozoa</taxon>
        <taxon>Mollusca</taxon>
        <taxon>Cephalopoda</taxon>
        <taxon>Coleoidea</taxon>
        <taxon>Octopodiformes</taxon>
        <taxon>Octopoda</taxon>
        <taxon>Incirrata</taxon>
        <taxon>Octopodidae</taxon>
        <taxon>Octopus</taxon>
    </lineage>
</organism>
<dbReference type="PANTHER" id="PTHR15592">
    <property type="entry name" value="MATRIN 3/NUCLEAR PROTEIN 220-RELATED"/>
    <property type="match status" value="1"/>
</dbReference>
<evidence type="ECO:0000259" key="5">
    <source>
        <dbReference type="PROSITE" id="PS50102"/>
    </source>
</evidence>
<dbReference type="CDD" id="cd12693">
    <property type="entry name" value="RRM2_PTBP1_like"/>
    <property type="match status" value="1"/>
</dbReference>
<accession>A0A6P7TBN9</accession>
<dbReference type="SUPFAM" id="SSF54928">
    <property type="entry name" value="RNA-binding domain, RBD"/>
    <property type="match status" value="4"/>
</dbReference>
<dbReference type="InterPro" id="IPR006536">
    <property type="entry name" value="HnRNP-L/PTB"/>
</dbReference>
<dbReference type="Pfam" id="PF22976">
    <property type="entry name" value="RRM_10"/>
    <property type="match status" value="1"/>
</dbReference>
<dbReference type="Gene3D" id="3.30.70.330">
    <property type="match status" value="4"/>
</dbReference>
<evidence type="ECO:0000256" key="2">
    <source>
        <dbReference type="ARBA" id="ARBA00022737"/>
    </source>
</evidence>